<dbReference type="EnsemblMetazoa" id="XM_030997097">
    <property type="protein sequence ID" value="XP_030852957"/>
    <property type="gene ID" value="LOC100890372"/>
</dbReference>
<feature type="compositionally biased region" description="Basic and acidic residues" evidence="1">
    <location>
        <begin position="55"/>
        <end position="69"/>
    </location>
</feature>
<keyword evidence="3" id="KW-1185">Reference proteome</keyword>
<dbReference type="InParanoid" id="A0A7M7T4C5"/>
<sequence length="272" mass="30715">MEAIQPSSPENAVSSRVGEDTVPKQQTVGSEEHTLIIPPQSKSKSPVPSSSNGHSHHDTRPRSSTDVRHIRNHPRSPTSPGPSEPQRNQRLRSKSHSISSTSSENMILEDSFPEDDNRTREREMWAMLAGQTAFKFESYIFQRVLPKSLIKPHIFPRHVEDMETLIEKYTATGKTQRLEGAAEKWATLKSEWKWRKAHGLVMGTAKSAYLHISNPLEVMMKLDREKGDSLEDARRAYRNVLPANLQEPGQEVVDLMHMIGLLTDKSSPPSPR</sequence>
<dbReference type="EnsemblMetazoa" id="XM_030997098">
    <property type="protein sequence ID" value="XP_030852958"/>
    <property type="gene ID" value="LOC100890372"/>
</dbReference>
<feature type="compositionally biased region" description="Polar residues" evidence="1">
    <location>
        <begin position="1"/>
        <end position="14"/>
    </location>
</feature>
<evidence type="ECO:0000313" key="3">
    <source>
        <dbReference type="Proteomes" id="UP000007110"/>
    </source>
</evidence>
<dbReference type="AlphaFoldDB" id="A0A7M7T4C5"/>
<feature type="compositionally biased region" description="Low complexity" evidence="1">
    <location>
        <begin position="38"/>
        <end position="51"/>
    </location>
</feature>
<dbReference type="GeneID" id="100890372"/>
<dbReference type="RefSeq" id="XP_030852957.1">
    <property type="nucleotide sequence ID" value="XM_030997097.1"/>
</dbReference>
<dbReference type="RefSeq" id="XP_030852958.1">
    <property type="nucleotide sequence ID" value="XM_030997098.1"/>
</dbReference>
<proteinExistence type="predicted"/>
<feature type="region of interest" description="Disordered" evidence="1">
    <location>
        <begin position="1"/>
        <end position="115"/>
    </location>
</feature>
<dbReference type="KEGG" id="spu:100890372"/>
<accession>A0A7M7T4C5</accession>
<protein>
    <submittedName>
        <fullName evidence="2">Uncharacterized protein</fullName>
    </submittedName>
</protein>
<organism evidence="2 3">
    <name type="scientific">Strongylocentrotus purpuratus</name>
    <name type="common">Purple sea urchin</name>
    <dbReference type="NCBI Taxonomy" id="7668"/>
    <lineage>
        <taxon>Eukaryota</taxon>
        <taxon>Metazoa</taxon>
        <taxon>Echinodermata</taxon>
        <taxon>Eleutherozoa</taxon>
        <taxon>Echinozoa</taxon>
        <taxon>Echinoidea</taxon>
        <taxon>Euechinoidea</taxon>
        <taxon>Echinacea</taxon>
        <taxon>Camarodonta</taxon>
        <taxon>Echinidea</taxon>
        <taxon>Strongylocentrotidae</taxon>
        <taxon>Strongylocentrotus</taxon>
    </lineage>
</organism>
<dbReference type="Proteomes" id="UP000007110">
    <property type="component" value="Unassembled WGS sequence"/>
</dbReference>
<dbReference type="OrthoDB" id="10041854at2759"/>
<reference evidence="3" key="1">
    <citation type="submission" date="2015-02" db="EMBL/GenBank/DDBJ databases">
        <title>Genome sequencing for Strongylocentrotus purpuratus.</title>
        <authorList>
            <person name="Murali S."/>
            <person name="Liu Y."/>
            <person name="Vee V."/>
            <person name="English A."/>
            <person name="Wang M."/>
            <person name="Skinner E."/>
            <person name="Han Y."/>
            <person name="Muzny D.M."/>
            <person name="Worley K.C."/>
            <person name="Gibbs R.A."/>
        </authorList>
    </citation>
    <scope>NUCLEOTIDE SEQUENCE</scope>
</reference>
<evidence type="ECO:0000313" key="2">
    <source>
        <dbReference type="EnsemblMetazoa" id="XP_030852958"/>
    </source>
</evidence>
<evidence type="ECO:0000256" key="1">
    <source>
        <dbReference type="SAM" id="MobiDB-lite"/>
    </source>
</evidence>
<reference evidence="2" key="2">
    <citation type="submission" date="2021-01" db="UniProtKB">
        <authorList>
            <consortium name="EnsemblMetazoa"/>
        </authorList>
    </citation>
    <scope>IDENTIFICATION</scope>
</reference>
<name>A0A7M7T4C5_STRPU</name>